<protein>
    <recommendedName>
        <fullName evidence="3">S-adenosyl-L-methionine-dependent methyltransferase</fullName>
    </recommendedName>
</protein>
<dbReference type="OrthoDB" id="417697at2759"/>
<dbReference type="SUPFAM" id="SSF53335">
    <property type="entry name" value="S-adenosyl-L-methionine-dependent methyltransferases"/>
    <property type="match status" value="1"/>
</dbReference>
<evidence type="ECO:0000313" key="2">
    <source>
        <dbReference type="Proteomes" id="UP000240883"/>
    </source>
</evidence>
<dbReference type="InterPro" id="IPR029063">
    <property type="entry name" value="SAM-dependent_MTases_sf"/>
</dbReference>
<reference evidence="1 2" key="1">
    <citation type="journal article" date="2018" name="Front. Microbiol.">
        <title>Genome-Wide Analysis of Corynespora cassiicola Leaf Fall Disease Putative Effectors.</title>
        <authorList>
            <person name="Lopez D."/>
            <person name="Ribeiro S."/>
            <person name="Label P."/>
            <person name="Fumanal B."/>
            <person name="Venisse J.S."/>
            <person name="Kohler A."/>
            <person name="de Oliveira R.R."/>
            <person name="Labutti K."/>
            <person name="Lipzen A."/>
            <person name="Lail K."/>
            <person name="Bauer D."/>
            <person name="Ohm R.A."/>
            <person name="Barry K.W."/>
            <person name="Spatafora J."/>
            <person name="Grigoriev I.V."/>
            <person name="Martin F.M."/>
            <person name="Pujade-Renaud V."/>
        </authorList>
    </citation>
    <scope>NUCLEOTIDE SEQUENCE [LARGE SCALE GENOMIC DNA]</scope>
    <source>
        <strain evidence="1 2">Philippines</strain>
    </source>
</reference>
<evidence type="ECO:0000313" key="1">
    <source>
        <dbReference type="EMBL" id="PSN72074.1"/>
    </source>
</evidence>
<keyword evidence="2" id="KW-1185">Reference proteome</keyword>
<dbReference type="EMBL" id="KZ678130">
    <property type="protein sequence ID" value="PSN72074.1"/>
    <property type="molecule type" value="Genomic_DNA"/>
</dbReference>
<proteinExistence type="predicted"/>
<accession>A0A2T2P317</accession>
<dbReference type="Gene3D" id="3.40.50.150">
    <property type="entry name" value="Vaccinia Virus protein VP39"/>
    <property type="match status" value="1"/>
</dbReference>
<dbReference type="Proteomes" id="UP000240883">
    <property type="component" value="Unassembled WGS sequence"/>
</dbReference>
<dbReference type="AlphaFoldDB" id="A0A2T2P317"/>
<name>A0A2T2P317_CORCC</name>
<evidence type="ECO:0008006" key="3">
    <source>
        <dbReference type="Google" id="ProtNLM"/>
    </source>
</evidence>
<dbReference type="STRING" id="1448308.A0A2T2P317"/>
<organism evidence="1 2">
    <name type="scientific">Corynespora cassiicola Philippines</name>
    <dbReference type="NCBI Taxonomy" id="1448308"/>
    <lineage>
        <taxon>Eukaryota</taxon>
        <taxon>Fungi</taxon>
        <taxon>Dikarya</taxon>
        <taxon>Ascomycota</taxon>
        <taxon>Pezizomycotina</taxon>
        <taxon>Dothideomycetes</taxon>
        <taxon>Pleosporomycetidae</taxon>
        <taxon>Pleosporales</taxon>
        <taxon>Corynesporascaceae</taxon>
        <taxon>Corynespora</taxon>
    </lineage>
</organism>
<gene>
    <name evidence="1" type="ORF">BS50DRAFT_607536</name>
</gene>
<sequence length="275" mass="31339">MASEPDYVFTRDYLDNNRINLQHYLWIQLFGYLTHPKVSLKSPNLRIADVGTGTCIWLTDLAAKLPKSVQLDGLDVSFGATPPRQWLPSNISLRHFDVLEDVADDLVGAYDIVHIRLFSFVLRDADIENVVERLKKLLTKPEPGGFLQWGEPDVSSFRISKTHEENKVEALTELLKISQGQDTRLSPKWVPQLPQYFSQAGLEEVEADVKDSPMYLALAAHECNLLIHELLVRKTQNKQVAQALECLLPEVSRETRGGSCWEFTRWTVIGRKKLE</sequence>
<dbReference type="CDD" id="cd02440">
    <property type="entry name" value="AdoMet_MTases"/>
    <property type="match status" value="1"/>
</dbReference>